<reference evidence="1" key="1">
    <citation type="submission" date="2019-08" db="EMBL/GenBank/DDBJ databases">
        <title>The improved chromosome-level genome for the pearl oyster Pinctada fucata martensii using PacBio sequencing and Hi-C.</title>
        <authorList>
            <person name="Zheng Z."/>
        </authorList>
    </citation>
    <scope>NUCLEOTIDE SEQUENCE</scope>
    <source>
        <strain evidence="1">ZZ-2019</strain>
        <tissue evidence="1">Adductor muscle</tissue>
    </source>
</reference>
<comment type="caution">
    <text evidence="1">The sequence shown here is derived from an EMBL/GenBank/DDBJ whole genome shotgun (WGS) entry which is preliminary data.</text>
</comment>
<proteinExistence type="predicted"/>
<dbReference type="Proteomes" id="UP001186944">
    <property type="component" value="Unassembled WGS sequence"/>
</dbReference>
<dbReference type="AlphaFoldDB" id="A0AA88YDQ9"/>
<sequence length="331" mass="38099">MADGAIQSFLKQDPVNDVRLYSLYFRKLKYANADIGVPFTDAYIEMQKLNVHGTHVVHFSTLLAPGFECLQNYKDGRFQQMPDARKKAVKCLVDFLNSKGHPEVWHGFVDIWLNNQMTVKVAVRTDEDSDSDDDHVCETAVTLPEQSEESDWDAPGCSSEKKIKLSPHPTDPFCLSAIQVKKPKQDITSNKCVSQTVAQTIVNAFLHKESSHLVPCLCSSFESFQVYLYDPVNDFLLMTIEPLLMFDKEKKEFFSDINIIYLWMILNYDICFKKMKQESVQMLESHDLKAGFKNFAMDKFNIYQKKLIFGQKSFPSGRVKSRPIIEIPMRF</sequence>
<name>A0AA88YDQ9_PINIB</name>
<protein>
    <submittedName>
        <fullName evidence="1">Uncharacterized protein</fullName>
    </submittedName>
</protein>
<organism evidence="1 2">
    <name type="scientific">Pinctada imbricata</name>
    <name type="common">Atlantic pearl-oyster</name>
    <name type="synonym">Pinctada martensii</name>
    <dbReference type="NCBI Taxonomy" id="66713"/>
    <lineage>
        <taxon>Eukaryota</taxon>
        <taxon>Metazoa</taxon>
        <taxon>Spiralia</taxon>
        <taxon>Lophotrochozoa</taxon>
        <taxon>Mollusca</taxon>
        <taxon>Bivalvia</taxon>
        <taxon>Autobranchia</taxon>
        <taxon>Pteriomorphia</taxon>
        <taxon>Pterioida</taxon>
        <taxon>Pterioidea</taxon>
        <taxon>Pteriidae</taxon>
        <taxon>Pinctada</taxon>
    </lineage>
</organism>
<evidence type="ECO:0000313" key="2">
    <source>
        <dbReference type="Proteomes" id="UP001186944"/>
    </source>
</evidence>
<accession>A0AA88YDQ9</accession>
<gene>
    <name evidence="1" type="ORF">FSP39_017080</name>
</gene>
<dbReference type="EMBL" id="VSWD01000005">
    <property type="protein sequence ID" value="KAK3103180.1"/>
    <property type="molecule type" value="Genomic_DNA"/>
</dbReference>
<keyword evidence="2" id="KW-1185">Reference proteome</keyword>
<evidence type="ECO:0000313" key="1">
    <source>
        <dbReference type="EMBL" id="KAK3103180.1"/>
    </source>
</evidence>